<accession>G7LEF8</accession>
<organism evidence="1 3">
    <name type="scientific">Medicago truncatula</name>
    <name type="common">Barrel medic</name>
    <name type="synonym">Medicago tribuloides</name>
    <dbReference type="NCBI Taxonomy" id="3880"/>
    <lineage>
        <taxon>Eukaryota</taxon>
        <taxon>Viridiplantae</taxon>
        <taxon>Streptophyta</taxon>
        <taxon>Embryophyta</taxon>
        <taxon>Tracheophyta</taxon>
        <taxon>Spermatophyta</taxon>
        <taxon>Magnoliopsida</taxon>
        <taxon>eudicotyledons</taxon>
        <taxon>Gunneridae</taxon>
        <taxon>Pentapetalae</taxon>
        <taxon>rosids</taxon>
        <taxon>fabids</taxon>
        <taxon>Fabales</taxon>
        <taxon>Fabaceae</taxon>
        <taxon>Papilionoideae</taxon>
        <taxon>50 kb inversion clade</taxon>
        <taxon>NPAAA clade</taxon>
        <taxon>Hologalegina</taxon>
        <taxon>IRL clade</taxon>
        <taxon>Trifolieae</taxon>
        <taxon>Medicago</taxon>
    </lineage>
</organism>
<reference evidence="1 3" key="2">
    <citation type="journal article" date="2014" name="BMC Genomics">
        <title>An improved genome release (version Mt4.0) for the model legume Medicago truncatula.</title>
        <authorList>
            <person name="Tang H."/>
            <person name="Krishnakumar V."/>
            <person name="Bidwell S."/>
            <person name="Rosen B."/>
            <person name="Chan A."/>
            <person name="Zhou S."/>
            <person name="Gentzbittel L."/>
            <person name="Childs K.L."/>
            <person name="Yandell M."/>
            <person name="Gundlach H."/>
            <person name="Mayer K.F."/>
            <person name="Schwartz D.C."/>
            <person name="Town C.D."/>
        </authorList>
    </citation>
    <scope>GENOME REANNOTATION</scope>
    <source>
        <strain evidence="2 3">cv. Jemalong A17</strain>
    </source>
</reference>
<reference evidence="2" key="3">
    <citation type="submission" date="2015-04" db="UniProtKB">
        <authorList>
            <consortium name="EnsemblPlants"/>
        </authorList>
    </citation>
    <scope>IDENTIFICATION</scope>
    <source>
        <strain evidence="2">cv. Jemalong A17</strain>
    </source>
</reference>
<sequence>MHPVILAQLVGYYILYAEHMAYHRLFFLVWSDQFKSMDLPESLLTCLLHIKVIK</sequence>
<dbReference type="HOGENOM" id="CLU_3053456_0_0_1"/>
<reference evidence="1 3" key="1">
    <citation type="journal article" date="2011" name="Nature">
        <title>The Medicago genome provides insight into the evolution of rhizobial symbioses.</title>
        <authorList>
            <person name="Young N.D."/>
            <person name="Debelle F."/>
            <person name="Oldroyd G.E."/>
            <person name="Geurts R."/>
            <person name="Cannon S.B."/>
            <person name="Udvardi M.K."/>
            <person name="Benedito V.A."/>
            <person name="Mayer K.F."/>
            <person name="Gouzy J."/>
            <person name="Schoof H."/>
            <person name="Van de Peer Y."/>
            <person name="Proost S."/>
            <person name="Cook D.R."/>
            <person name="Meyers B.C."/>
            <person name="Spannagl M."/>
            <person name="Cheung F."/>
            <person name="De Mita S."/>
            <person name="Krishnakumar V."/>
            <person name="Gundlach H."/>
            <person name="Zhou S."/>
            <person name="Mudge J."/>
            <person name="Bharti A.K."/>
            <person name="Murray J.D."/>
            <person name="Naoumkina M.A."/>
            <person name="Rosen B."/>
            <person name="Silverstein K.A."/>
            <person name="Tang H."/>
            <person name="Rombauts S."/>
            <person name="Zhao P.X."/>
            <person name="Zhou P."/>
            <person name="Barbe V."/>
            <person name="Bardou P."/>
            <person name="Bechner M."/>
            <person name="Bellec A."/>
            <person name="Berger A."/>
            <person name="Berges H."/>
            <person name="Bidwell S."/>
            <person name="Bisseling T."/>
            <person name="Choisne N."/>
            <person name="Couloux A."/>
            <person name="Denny R."/>
            <person name="Deshpande S."/>
            <person name="Dai X."/>
            <person name="Doyle J.J."/>
            <person name="Dudez A.M."/>
            <person name="Farmer A.D."/>
            <person name="Fouteau S."/>
            <person name="Franken C."/>
            <person name="Gibelin C."/>
            <person name="Gish J."/>
            <person name="Goldstein S."/>
            <person name="Gonzalez A.J."/>
            <person name="Green P.J."/>
            <person name="Hallab A."/>
            <person name="Hartog M."/>
            <person name="Hua A."/>
            <person name="Humphray S.J."/>
            <person name="Jeong D.H."/>
            <person name="Jing Y."/>
            <person name="Jocker A."/>
            <person name="Kenton S.M."/>
            <person name="Kim D.J."/>
            <person name="Klee K."/>
            <person name="Lai H."/>
            <person name="Lang C."/>
            <person name="Lin S."/>
            <person name="Macmil S.L."/>
            <person name="Magdelenat G."/>
            <person name="Matthews L."/>
            <person name="McCorrison J."/>
            <person name="Monaghan E.L."/>
            <person name="Mun J.H."/>
            <person name="Najar F.Z."/>
            <person name="Nicholson C."/>
            <person name="Noirot C."/>
            <person name="O'Bleness M."/>
            <person name="Paule C.R."/>
            <person name="Poulain J."/>
            <person name="Prion F."/>
            <person name="Qin B."/>
            <person name="Qu C."/>
            <person name="Retzel E.F."/>
            <person name="Riddle C."/>
            <person name="Sallet E."/>
            <person name="Samain S."/>
            <person name="Samson N."/>
            <person name="Sanders I."/>
            <person name="Saurat O."/>
            <person name="Scarpelli C."/>
            <person name="Schiex T."/>
            <person name="Segurens B."/>
            <person name="Severin A.J."/>
            <person name="Sherrier D.J."/>
            <person name="Shi R."/>
            <person name="Sims S."/>
            <person name="Singer S.R."/>
            <person name="Sinharoy S."/>
            <person name="Sterck L."/>
            <person name="Viollet A."/>
            <person name="Wang B.B."/>
            <person name="Wang K."/>
            <person name="Wang M."/>
            <person name="Wang X."/>
            <person name="Warfsmann J."/>
            <person name="Weissenbach J."/>
            <person name="White D.D."/>
            <person name="White J.D."/>
            <person name="Wiley G.B."/>
            <person name="Wincker P."/>
            <person name="Xing Y."/>
            <person name="Yang L."/>
            <person name="Yao Z."/>
            <person name="Ying F."/>
            <person name="Zhai J."/>
            <person name="Zhou L."/>
            <person name="Zuber A."/>
            <person name="Denarie J."/>
            <person name="Dixon R.A."/>
            <person name="May G.D."/>
            <person name="Schwartz D.C."/>
            <person name="Rogers J."/>
            <person name="Quetier F."/>
            <person name="Town C.D."/>
            <person name="Roe B.A."/>
        </authorList>
    </citation>
    <scope>NUCLEOTIDE SEQUENCE [LARGE SCALE GENOMIC DNA]</scope>
    <source>
        <strain evidence="1">A17</strain>
        <strain evidence="2 3">cv. Jemalong A17</strain>
    </source>
</reference>
<keyword evidence="3" id="KW-1185">Reference proteome</keyword>
<evidence type="ECO:0000313" key="2">
    <source>
        <dbReference type="EnsemblPlants" id="AET02193"/>
    </source>
</evidence>
<dbReference type="AlphaFoldDB" id="G7LEF8"/>
<evidence type="ECO:0000313" key="3">
    <source>
        <dbReference type="Proteomes" id="UP000002051"/>
    </source>
</evidence>
<evidence type="ECO:0000313" key="1">
    <source>
        <dbReference type="EMBL" id="AET02193.1"/>
    </source>
</evidence>
<dbReference type="EMBL" id="CM001224">
    <property type="protein sequence ID" value="AET02193.1"/>
    <property type="molecule type" value="Genomic_DNA"/>
</dbReference>
<protein>
    <submittedName>
        <fullName evidence="1 2">Uncharacterized protein</fullName>
    </submittedName>
</protein>
<dbReference type="EnsemblPlants" id="AET02193">
    <property type="protein sequence ID" value="AET02193"/>
    <property type="gene ID" value="MTR_8g036910"/>
</dbReference>
<name>G7LEF8_MEDTR</name>
<proteinExistence type="predicted"/>
<dbReference type="Proteomes" id="UP000002051">
    <property type="component" value="Chromosome 8"/>
</dbReference>
<gene>
    <name evidence="1" type="ordered locus">MTR_8g036910</name>
</gene>
<dbReference type="PaxDb" id="3880-AET02193"/>